<feature type="active site" description="Proton donor" evidence="4">
    <location>
        <position position="464"/>
    </location>
</feature>
<dbReference type="InterPro" id="IPR037018">
    <property type="entry name" value="GH65_N"/>
</dbReference>
<dbReference type="Pfam" id="PF03636">
    <property type="entry name" value="Glyco_hydro_65N"/>
    <property type="match status" value="1"/>
</dbReference>
<dbReference type="PATRIC" id="fig|1158610.3.peg.1509"/>
<evidence type="ECO:0000259" key="8">
    <source>
        <dbReference type="Pfam" id="PF03636"/>
    </source>
</evidence>
<dbReference type="InterPro" id="IPR005195">
    <property type="entry name" value="Glyco_hydro_65_M"/>
</dbReference>
<reference evidence="9 10" key="1">
    <citation type="submission" date="2013-02" db="EMBL/GenBank/DDBJ databases">
        <title>The Genome Sequence of Enterococcus phoeniculicola BAA-412.</title>
        <authorList>
            <consortium name="The Broad Institute Genome Sequencing Platform"/>
            <consortium name="The Broad Institute Genome Sequencing Center for Infectious Disease"/>
            <person name="Earl A.M."/>
            <person name="Gilmore M.S."/>
            <person name="Lebreton F."/>
            <person name="Walker B."/>
            <person name="Young S.K."/>
            <person name="Zeng Q."/>
            <person name="Gargeya S."/>
            <person name="Fitzgerald M."/>
            <person name="Haas B."/>
            <person name="Abouelleil A."/>
            <person name="Alvarado L."/>
            <person name="Arachchi H.M."/>
            <person name="Berlin A.M."/>
            <person name="Chapman S.B."/>
            <person name="Dewar J."/>
            <person name="Goldberg J."/>
            <person name="Griggs A."/>
            <person name="Gujja S."/>
            <person name="Hansen M."/>
            <person name="Howarth C."/>
            <person name="Imamovic A."/>
            <person name="Larimer J."/>
            <person name="McCowan C."/>
            <person name="Murphy C."/>
            <person name="Neiman D."/>
            <person name="Pearson M."/>
            <person name="Priest M."/>
            <person name="Roberts A."/>
            <person name="Saif S."/>
            <person name="Shea T."/>
            <person name="Sisk P."/>
            <person name="Sykes S."/>
            <person name="Wortman J."/>
            <person name="Nusbaum C."/>
            <person name="Birren B."/>
        </authorList>
    </citation>
    <scope>NUCLEOTIDE SEQUENCE [LARGE SCALE GENOMIC DNA]</scope>
    <source>
        <strain evidence="9 10">ATCC BAA-412</strain>
    </source>
</reference>
<evidence type="ECO:0000256" key="4">
    <source>
        <dbReference type="PIRSR" id="PIRSR036289-50"/>
    </source>
</evidence>
<dbReference type="EMBL" id="AJAT01000013">
    <property type="protein sequence ID" value="EOL44707.1"/>
    <property type="molecule type" value="Genomic_DNA"/>
</dbReference>
<protein>
    <recommendedName>
        <fullName evidence="11">Kojibiose phosphorylase</fullName>
    </recommendedName>
</protein>
<dbReference type="AlphaFoldDB" id="R3WB65"/>
<dbReference type="InterPro" id="IPR012341">
    <property type="entry name" value="6hp_glycosidase-like_sf"/>
</dbReference>
<dbReference type="Proteomes" id="UP000013785">
    <property type="component" value="Unassembled WGS sequence"/>
</dbReference>
<dbReference type="InterPro" id="IPR005196">
    <property type="entry name" value="Glyco_hydro_65_N"/>
</dbReference>
<dbReference type="Gene3D" id="2.60.420.10">
    <property type="entry name" value="Maltose phosphorylase, domain 3"/>
    <property type="match status" value="1"/>
</dbReference>
<evidence type="ECO:0000256" key="3">
    <source>
        <dbReference type="ARBA" id="ARBA00022679"/>
    </source>
</evidence>
<sequence length="725" mass="82936">MWKITDSFDKDQITNFGNKYLLANGYMGYRGTMEEYGKEELVANTILGLYDQVGTSWREPVNAPNGLFIKMSFENEELSLRTKKPLKHQQELNIYEGLHRRETSFSVEGGQVTLSIERFLSMASVHLMAARGELISSVPITLTLQVGIDGNVWDINGPHLIGTQLCELDETSLLFEAQTNEEKKKLSVGQTITVDGKSRYIKTEKQGFHEYLITLEPNVPFSFDTFSATYNENDGENPTEQVVSLLNATKKEGYLSLKKAHRNIWANLWKKSDIEILGDEEAQIALRYSIYHLLSIAPRHSDRQSIPARGLSGQTYKGAVFWDTEMFMVPFFQRTDPQIARNLLMYRVHTLDGARKKAKSYGFDGAFYAWESQEYGQDATSDYNVTDVFTNRPMRTYFRDKQIHITGDIAYAMWNYYEYTNDVSFLLDGAAEVIFESAKFYVSYSYFKESKNRYELLDVIGPDEYHERVANNAYTNKLAQVTISIALKVWSFLEAHYPNELSVLLQKTKLEEQKNLLERFQQLIYVPAPDESTGLIEQFDGYYQLEDTSVATVKSRLLNPQEYWGGAYGIASDTQILKQADVLLLLNLFSSSYDKEVIKRNWAYYEPRTEHGSSLSPCIYAMAACKFDNQEWAYPYFMKTATVDLTGETKQFAGTIYIGGTHPAANGGAWMAAILGFAGLKVTDGQLEVDPKLPSHWEKMKFQTIYQNEYYTIEITQGGQKIWKN</sequence>
<proteinExistence type="inferred from homology"/>
<dbReference type="SUPFAM" id="SSF74650">
    <property type="entry name" value="Galactose mutarotase-like"/>
    <property type="match status" value="1"/>
</dbReference>
<evidence type="ECO:0000256" key="1">
    <source>
        <dbReference type="ARBA" id="ARBA00006768"/>
    </source>
</evidence>
<accession>R3WB65</accession>
<feature type="domain" description="Glycoside hydrolase family 65 C-terminal" evidence="7">
    <location>
        <begin position="680"/>
        <end position="723"/>
    </location>
</feature>
<dbReference type="Gene3D" id="2.70.98.40">
    <property type="entry name" value="Glycoside hydrolase, family 65, N-terminal domain"/>
    <property type="match status" value="1"/>
</dbReference>
<evidence type="ECO:0000256" key="5">
    <source>
        <dbReference type="PIRSR" id="PIRSR036289-51"/>
    </source>
</evidence>
<dbReference type="InterPro" id="IPR011013">
    <property type="entry name" value="Gal_mutarotase_sf_dom"/>
</dbReference>
<dbReference type="GO" id="GO:0030246">
    <property type="term" value="F:carbohydrate binding"/>
    <property type="evidence" value="ECO:0007669"/>
    <property type="project" value="InterPro"/>
</dbReference>
<feature type="domain" description="Glycoside hydrolase family 65 central catalytic" evidence="6">
    <location>
        <begin position="287"/>
        <end position="670"/>
    </location>
</feature>
<evidence type="ECO:0000313" key="9">
    <source>
        <dbReference type="EMBL" id="EOL44707.1"/>
    </source>
</evidence>
<dbReference type="PANTHER" id="PTHR11051:SF8">
    <property type="entry name" value="PROTEIN-GLUCOSYLGALACTOSYLHYDROXYLYSINE GLUCOSIDASE"/>
    <property type="match status" value="1"/>
</dbReference>
<comment type="caution">
    <text evidence="9">The sequence shown here is derived from an EMBL/GenBank/DDBJ whole genome shotgun (WGS) entry which is preliminary data.</text>
</comment>
<gene>
    <name evidence="9" type="ORF">UC3_01524</name>
</gene>
<dbReference type="STRING" id="154621.RV11_GL002456"/>
<name>R3WB65_9ENTE</name>
<comment type="similarity">
    <text evidence="1">Belongs to the glycosyl hydrolase 65 family.</text>
</comment>
<dbReference type="GO" id="GO:0005975">
    <property type="term" value="P:carbohydrate metabolic process"/>
    <property type="evidence" value="ECO:0007669"/>
    <property type="project" value="InterPro"/>
</dbReference>
<dbReference type="PANTHER" id="PTHR11051">
    <property type="entry name" value="GLYCOSYL HYDROLASE-RELATED"/>
    <property type="match status" value="1"/>
</dbReference>
<dbReference type="GO" id="GO:0004553">
    <property type="term" value="F:hydrolase activity, hydrolyzing O-glycosyl compounds"/>
    <property type="evidence" value="ECO:0007669"/>
    <property type="project" value="TreeGrafter"/>
</dbReference>
<dbReference type="PIRSF" id="PIRSF036289">
    <property type="entry name" value="Glycosyl_hydrolase_malt_phosph"/>
    <property type="match status" value="1"/>
</dbReference>
<dbReference type="SUPFAM" id="SSF48208">
    <property type="entry name" value="Six-hairpin glycosidases"/>
    <property type="match status" value="1"/>
</dbReference>
<dbReference type="HOGENOM" id="CLU_006285_2_1_9"/>
<dbReference type="eggNOG" id="COG1554">
    <property type="taxonomic scope" value="Bacteria"/>
</dbReference>
<dbReference type="RefSeq" id="WP_010768187.1">
    <property type="nucleotide sequence ID" value="NZ_ASWE01000003.1"/>
</dbReference>
<keyword evidence="10" id="KW-1185">Reference proteome</keyword>
<evidence type="ECO:0000313" key="10">
    <source>
        <dbReference type="Proteomes" id="UP000013785"/>
    </source>
</evidence>
<feature type="binding site" evidence="5">
    <location>
        <begin position="322"/>
        <end position="323"/>
    </location>
    <ligand>
        <name>substrate</name>
    </ligand>
</feature>
<dbReference type="InterPro" id="IPR017045">
    <property type="entry name" value="Malt_Pase/Glycosyl_Hdrlase"/>
</dbReference>
<dbReference type="Gene3D" id="1.50.10.10">
    <property type="match status" value="1"/>
</dbReference>
<dbReference type="InterPro" id="IPR005194">
    <property type="entry name" value="Glyco_hydro_65_C"/>
</dbReference>
<keyword evidence="2" id="KW-0328">Glycosyltransferase</keyword>
<keyword evidence="3" id="KW-0808">Transferase</keyword>
<dbReference type="GO" id="GO:0016757">
    <property type="term" value="F:glycosyltransferase activity"/>
    <property type="evidence" value="ECO:0007669"/>
    <property type="project" value="UniProtKB-KW"/>
</dbReference>
<evidence type="ECO:0000256" key="2">
    <source>
        <dbReference type="ARBA" id="ARBA00022676"/>
    </source>
</evidence>
<feature type="binding site" evidence="5">
    <location>
        <begin position="578"/>
        <end position="579"/>
    </location>
    <ligand>
        <name>substrate</name>
    </ligand>
</feature>
<evidence type="ECO:0000259" key="6">
    <source>
        <dbReference type="Pfam" id="PF03632"/>
    </source>
</evidence>
<dbReference type="OrthoDB" id="9758855at2"/>
<evidence type="ECO:0000259" key="7">
    <source>
        <dbReference type="Pfam" id="PF03633"/>
    </source>
</evidence>
<dbReference type="InterPro" id="IPR008928">
    <property type="entry name" value="6-hairpin_glycosidase_sf"/>
</dbReference>
<feature type="domain" description="Glycoside hydrolase family 65 N-terminal" evidence="8">
    <location>
        <begin position="5"/>
        <end position="229"/>
    </location>
</feature>
<dbReference type="Pfam" id="PF03632">
    <property type="entry name" value="Glyco_hydro_65m"/>
    <property type="match status" value="1"/>
</dbReference>
<evidence type="ECO:0008006" key="11">
    <source>
        <dbReference type="Google" id="ProtNLM"/>
    </source>
</evidence>
<dbReference type="Pfam" id="PF03633">
    <property type="entry name" value="Glyco_hydro_65C"/>
    <property type="match status" value="1"/>
</dbReference>
<organism evidence="9 10">
    <name type="scientific">Enterococcus phoeniculicola ATCC BAA-412</name>
    <dbReference type="NCBI Taxonomy" id="1158610"/>
    <lineage>
        <taxon>Bacteria</taxon>
        <taxon>Bacillati</taxon>
        <taxon>Bacillota</taxon>
        <taxon>Bacilli</taxon>
        <taxon>Lactobacillales</taxon>
        <taxon>Enterococcaceae</taxon>
        <taxon>Enterococcus</taxon>
    </lineage>
</organism>